<dbReference type="OrthoDB" id="871648at2"/>
<keyword evidence="3" id="KW-1185">Reference proteome</keyword>
<dbReference type="EMBL" id="LT607754">
    <property type="protein sequence ID" value="SCG67456.1"/>
    <property type="molecule type" value="Genomic_DNA"/>
</dbReference>
<evidence type="ECO:0000313" key="3">
    <source>
        <dbReference type="Proteomes" id="UP000198221"/>
    </source>
</evidence>
<dbReference type="AlphaFoldDB" id="A0A1C5JBP9"/>
<accession>A0A1C5JBP9</accession>
<feature type="domain" description="DUF6745" evidence="1">
    <location>
        <begin position="190"/>
        <end position="405"/>
    </location>
</feature>
<protein>
    <recommendedName>
        <fullName evidence="1">DUF6745 domain-containing protein</fullName>
    </recommendedName>
</protein>
<proteinExistence type="predicted"/>
<dbReference type="RefSeq" id="WP_089013886.1">
    <property type="nucleotide sequence ID" value="NZ_LT607754.1"/>
</dbReference>
<evidence type="ECO:0000313" key="2">
    <source>
        <dbReference type="EMBL" id="SCG67456.1"/>
    </source>
</evidence>
<evidence type="ECO:0000259" key="1">
    <source>
        <dbReference type="Pfam" id="PF20530"/>
    </source>
</evidence>
<name>A0A1C5JBP9_9ACTN</name>
<dbReference type="Pfam" id="PF20530">
    <property type="entry name" value="DUF6745"/>
    <property type="match status" value="1"/>
</dbReference>
<dbReference type="InterPro" id="IPR046633">
    <property type="entry name" value="DUF6745"/>
</dbReference>
<dbReference type="Proteomes" id="UP000198221">
    <property type="component" value="Chromosome I"/>
</dbReference>
<gene>
    <name evidence="2" type="ORF">GA0070613_4303</name>
</gene>
<reference evidence="3" key="1">
    <citation type="submission" date="2016-06" db="EMBL/GenBank/DDBJ databases">
        <authorList>
            <person name="Varghese N."/>
            <person name="Submissions Spin"/>
        </authorList>
    </citation>
    <scope>NUCLEOTIDE SEQUENCE [LARGE SCALE GENOMIC DNA]</scope>
    <source>
        <strain evidence="3">DSM 43819</strain>
    </source>
</reference>
<sequence>MSARNRQRARRRAGIGPDQAAHLDRWHRAAEIRDEWLRIALHTEPADRETAERAITGLYALLGRRRPRFHWAASPRQAVDLLDEPPIRLGGPVDPTAGWYVAHQLAVAAHQLGGRLDERAGPAGAFWWTTEQIVRTRPPADALAAGVSLAELLVVGVRDSLNRSVHDGLRTPLRAALAEAVGEPPGLRWHGQHDAPWVAYHDVRRRLRPGLFHPDDDRQLDLWADVARSCGWWWPREDVCVVTERTSVAHTEPLPGALHGEVRTHNRHGPAVGYADGWGGHAWHGTAVPAWVIDEPTAERIGAERNVEVRRCAIERLGWDAYLDQARLALVAEAPDPGNPGCRLQLYDLPQRVWGAPARVLLAVNGSVERDGHRRRYGLSVPADLDDPVAAAGWSYGLSGEQYARLLRRT</sequence>
<organism evidence="2 3">
    <name type="scientific">Micromonospora inositola</name>
    <dbReference type="NCBI Taxonomy" id="47865"/>
    <lineage>
        <taxon>Bacteria</taxon>
        <taxon>Bacillati</taxon>
        <taxon>Actinomycetota</taxon>
        <taxon>Actinomycetes</taxon>
        <taxon>Micromonosporales</taxon>
        <taxon>Micromonosporaceae</taxon>
        <taxon>Micromonospora</taxon>
    </lineage>
</organism>